<reference evidence="1 2" key="3">
    <citation type="journal article" date="2010" name="BMC Genomics">
        <title>Transcriptome sequencing and comparative analysis of cucumber flowers with different sex types.</title>
        <authorList>
            <person name="Guo S."/>
            <person name="Zheng Y."/>
            <person name="Joung J.G."/>
            <person name="Liu S."/>
            <person name="Zhang Z."/>
            <person name="Crasta O.R."/>
            <person name="Sobral B.W."/>
            <person name="Xu Y."/>
            <person name="Huang S."/>
            <person name="Fei Z."/>
        </authorList>
    </citation>
    <scope>NUCLEOTIDE SEQUENCE [LARGE SCALE GENOMIC DNA]</scope>
    <source>
        <strain evidence="2">cv. 9930</strain>
    </source>
</reference>
<evidence type="ECO:0000313" key="1">
    <source>
        <dbReference type="EMBL" id="KGN44904.1"/>
    </source>
</evidence>
<dbReference type="Proteomes" id="UP000029981">
    <property type="component" value="Chromosome 7"/>
</dbReference>
<keyword evidence="2" id="KW-1185">Reference proteome</keyword>
<reference evidence="1 2" key="1">
    <citation type="journal article" date="2009" name="Nat. Genet.">
        <title>The genome of the cucumber, Cucumis sativus L.</title>
        <authorList>
            <person name="Huang S."/>
            <person name="Li R."/>
            <person name="Zhang Z."/>
            <person name="Li L."/>
            <person name="Gu X."/>
            <person name="Fan W."/>
            <person name="Lucas W.J."/>
            <person name="Wang X."/>
            <person name="Xie B."/>
            <person name="Ni P."/>
            <person name="Ren Y."/>
            <person name="Zhu H."/>
            <person name="Li J."/>
            <person name="Lin K."/>
            <person name="Jin W."/>
            <person name="Fei Z."/>
            <person name="Li G."/>
            <person name="Staub J."/>
            <person name="Kilian A."/>
            <person name="van der Vossen E.A."/>
            <person name="Wu Y."/>
            <person name="Guo J."/>
            <person name="He J."/>
            <person name="Jia Z."/>
            <person name="Ren Y."/>
            <person name="Tian G."/>
            <person name="Lu Y."/>
            <person name="Ruan J."/>
            <person name="Qian W."/>
            <person name="Wang M."/>
            <person name="Huang Q."/>
            <person name="Li B."/>
            <person name="Xuan Z."/>
            <person name="Cao J."/>
            <person name="Asan"/>
            <person name="Wu Z."/>
            <person name="Zhang J."/>
            <person name="Cai Q."/>
            <person name="Bai Y."/>
            <person name="Zhao B."/>
            <person name="Han Y."/>
            <person name="Li Y."/>
            <person name="Li X."/>
            <person name="Wang S."/>
            <person name="Shi Q."/>
            <person name="Liu S."/>
            <person name="Cho W.K."/>
            <person name="Kim J.Y."/>
            <person name="Xu Y."/>
            <person name="Heller-Uszynska K."/>
            <person name="Miao H."/>
            <person name="Cheng Z."/>
            <person name="Zhang S."/>
            <person name="Wu J."/>
            <person name="Yang Y."/>
            <person name="Kang H."/>
            <person name="Li M."/>
            <person name="Liang H."/>
            <person name="Ren X."/>
            <person name="Shi Z."/>
            <person name="Wen M."/>
            <person name="Jian M."/>
            <person name="Yang H."/>
            <person name="Zhang G."/>
            <person name="Yang Z."/>
            <person name="Chen R."/>
            <person name="Liu S."/>
            <person name="Li J."/>
            <person name="Ma L."/>
            <person name="Liu H."/>
            <person name="Zhou Y."/>
            <person name="Zhao J."/>
            <person name="Fang X."/>
            <person name="Li G."/>
            <person name="Fang L."/>
            <person name="Li Y."/>
            <person name="Liu D."/>
            <person name="Zheng H."/>
            <person name="Zhang Y."/>
            <person name="Qin N."/>
            <person name="Li Z."/>
            <person name="Yang G."/>
            <person name="Yang S."/>
            <person name="Bolund L."/>
            <person name="Kristiansen K."/>
            <person name="Zheng H."/>
            <person name="Li S."/>
            <person name="Zhang X."/>
            <person name="Yang H."/>
            <person name="Wang J."/>
            <person name="Sun R."/>
            <person name="Zhang B."/>
            <person name="Jiang S."/>
            <person name="Wang J."/>
            <person name="Du Y."/>
            <person name="Li S."/>
        </authorList>
    </citation>
    <scope>NUCLEOTIDE SEQUENCE [LARGE SCALE GENOMIC DNA]</scope>
    <source>
        <strain evidence="2">cv. 9930</strain>
    </source>
</reference>
<organism evidence="1 2">
    <name type="scientific">Cucumis sativus</name>
    <name type="common">Cucumber</name>
    <dbReference type="NCBI Taxonomy" id="3659"/>
    <lineage>
        <taxon>Eukaryota</taxon>
        <taxon>Viridiplantae</taxon>
        <taxon>Streptophyta</taxon>
        <taxon>Embryophyta</taxon>
        <taxon>Tracheophyta</taxon>
        <taxon>Spermatophyta</taxon>
        <taxon>Magnoliopsida</taxon>
        <taxon>eudicotyledons</taxon>
        <taxon>Gunneridae</taxon>
        <taxon>Pentapetalae</taxon>
        <taxon>rosids</taxon>
        <taxon>fabids</taxon>
        <taxon>Cucurbitales</taxon>
        <taxon>Cucurbitaceae</taxon>
        <taxon>Benincaseae</taxon>
        <taxon>Cucumis</taxon>
    </lineage>
</organism>
<evidence type="ECO:0000313" key="2">
    <source>
        <dbReference type="Proteomes" id="UP000029981"/>
    </source>
</evidence>
<dbReference type="AlphaFoldDB" id="A0A0A0K7P2"/>
<accession>A0A0A0K7P2</accession>
<dbReference type="Gramene" id="KGN44904">
    <property type="protein sequence ID" value="KGN44904"/>
    <property type="gene ID" value="Csa_7G395220"/>
</dbReference>
<gene>
    <name evidence="1" type="ORF">Csa_7G395220</name>
</gene>
<name>A0A0A0K7P2_CUCSA</name>
<sequence>MDLLLLQDTGTATATLVTSATALLQKAAQIGATTSSVGVLKSPLMEMAHSDQPVDMVGMNNMGMYGHMMMMKEQDHNCSNNNSSSFVVPEKGQWRRISRFSGGGSGSGEENHQMMTLDLLGERGWRLRHLQGDHESSHHYQGQQEMVPIMKHFDQMQNFHGDSSNVDKSIFDF</sequence>
<reference evidence="1 2" key="4">
    <citation type="journal article" date="2011" name="BMC Genomics">
        <title>RNA-Seq improves annotation of protein-coding genes in the cucumber genome.</title>
        <authorList>
            <person name="Li Z."/>
            <person name="Zhang Z."/>
            <person name="Yan P."/>
            <person name="Huang S."/>
            <person name="Fei Z."/>
            <person name="Lin K."/>
        </authorList>
    </citation>
    <scope>NUCLEOTIDE SEQUENCE [LARGE SCALE GENOMIC DNA]</scope>
    <source>
        <strain evidence="2">cv. 9930</strain>
    </source>
</reference>
<dbReference type="EMBL" id="CM002928">
    <property type="protein sequence ID" value="KGN44904.1"/>
    <property type="molecule type" value="Genomic_DNA"/>
</dbReference>
<proteinExistence type="predicted"/>
<protein>
    <submittedName>
        <fullName evidence="1">Uncharacterized protein</fullName>
    </submittedName>
</protein>
<reference evidence="1 2" key="2">
    <citation type="journal article" date="2009" name="PLoS ONE">
        <title>An integrated genetic and cytogenetic map of the cucumber genome.</title>
        <authorList>
            <person name="Ren Y."/>
            <person name="Zhang Z."/>
            <person name="Liu J."/>
            <person name="Staub J.E."/>
            <person name="Han Y."/>
            <person name="Cheng Z."/>
            <person name="Li X."/>
            <person name="Lu J."/>
            <person name="Miao H."/>
            <person name="Kang H."/>
            <person name="Xie B."/>
            <person name="Gu X."/>
            <person name="Wang X."/>
            <person name="Du Y."/>
            <person name="Jin W."/>
            <person name="Huang S."/>
        </authorList>
    </citation>
    <scope>NUCLEOTIDE SEQUENCE [LARGE SCALE GENOMIC DNA]</scope>
    <source>
        <strain evidence="2">cv. 9930</strain>
    </source>
</reference>